<name>A0A6J6TP67_9ZZZZ</name>
<reference evidence="1" key="1">
    <citation type="submission" date="2020-05" db="EMBL/GenBank/DDBJ databases">
        <authorList>
            <person name="Chiriac C."/>
            <person name="Salcher M."/>
            <person name="Ghai R."/>
            <person name="Kavagutti S V."/>
        </authorList>
    </citation>
    <scope>NUCLEOTIDE SEQUENCE</scope>
</reference>
<accession>A0A6J6TP67</accession>
<sequence>MGADDSCLRFGGAVERGGNDDGALALAKVVAGWLSGLLGVAEDAENVVAHLEGLAEREAVGGECGVNLGGCPCQCRTDMQRPLDRVLRRLVLDDAQCALDRSATACLLEEVEVLARHELRAHLVVDALGPLQGIGGHA</sequence>
<dbReference type="AlphaFoldDB" id="A0A6J6TP67"/>
<gene>
    <name evidence="1" type="ORF">UFOPK2810_00760</name>
</gene>
<dbReference type="EMBL" id="CAEZYZ010000110">
    <property type="protein sequence ID" value="CAB4749200.1"/>
    <property type="molecule type" value="Genomic_DNA"/>
</dbReference>
<protein>
    <submittedName>
        <fullName evidence="1">Unannotated protein</fullName>
    </submittedName>
</protein>
<organism evidence="1">
    <name type="scientific">freshwater metagenome</name>
    <dbReference type="NCBI Taxonomy" id="449393"/>
    <lineage>
        <taxon>unclassified sequences</taxon>
        <taxon>metagenomes</taxon>
        <taxon>ecological metagenomes</taxon>
    </lineage>
</organism>
<proteinExistence type="predicted"/>
<evidence type="ECO:0000313" key="1">
    <source>
        <dbReference type="EMBL" id="CAB4749200.1"/>
    </source>
</evidence>